<dbReference type="EMBL" id="CP036501">
    <property type="protein sequence ID" value="UZP75532.1"/>
    <property type="molecule type" value="Genomic_DNA"/>
</dbReference>
<evidence type="ECO:0000313" key="2">
    <source>
        <dbReference type="EMBL" id="UZP75532.1"/>
    </source>
</evidence>
<evidence type="ECO:0000313" key="3">
    <source>
        <dbReference type="Proteomes" id="UP001317963"/>
    </source>
</evidence>
<dbReference type="Gene3D" id="1.10.4080.10">
    <property type="entry name" value="ADP-ribosylation/Crystallin J1"/>
    <property type="match status" value="1"/>
</dbReference>
<name>A0ABY6QA33_9GAMM</name>
<dbReference type="PROSITE" id="PS51257">
    <property type="entry name" value="PROKAR_LIPOPROTEIN"/>
    <property type="match status" value="1"/>
</dbReference>
<reference evidence="2 3" key="1">
    <citation type="submission" date="2019-02" db="EMBL/GenBank/DDBJ databases">
        <title>Halieaceae_genomes.</title>
        <authorList>
            <person name="Li S.-H."/>
        </authorList>
    </citation>
    <scope>NUCLEOTIDE SEQUENCE [LARGE SCALE GENOMIC DNA]</scope>
    <source>
        <strain evidence="2 3">JH123</strain>
    </source>
</reference>
<gene>
    <name evidence="2" type="ORF">E0F26_01870</name>
</gene>
<feature type="signal peptide" evidence="1">
    <location>
        <begin position="1"/>
        <end position="22"/>
    </location>
</feature>
<dbReference type="Pfam" id="PF03747">
    <property type="entry name" value="ADP_ribosyl_GH"/>
    <property type="match status" value="1"/>
</dbReference>
<keyword evidence="1" id="KW-0732">Signal</keyword>
<feature type="chain" id="PRO_5047390898" evidence="1">
    <location>
        <begin position="23"/>
        <end position="444"/>
    </location>
</feature>
<keyword evidence="3" id="KW-1185">Reference proteome</keyword>
<dbReference type="SUPFAM" id="SSF101478">
    <property type="entry name" value="ADP-ribosylglycohydrolase"/>
    <property type="match status" value="1"/>
</dbReference>
<dbReference type="InterPro" id="IPR036705">
    <property type="entry name" value="Ribosyl_crysJ1_sf"/>
</dbReference>
<accession>A0ABY6QA33</accession>
<organism evidence="2 3">
    <name type="scientific">Candidatus Paraluminiphilus aquimaris</name>
    <dbReference type="NCBI Taxonomy" id="2518994"/>
    <lineage>
        <taxon>Bacteria</taxon>
        <taxon>Pseudomonadati</taxon>
        <taxon>Pseudomonadota</taxon>
        <taxon>Gammaproteobacteria</taxon>
        <taxon>Cellvibrionales</taxon>
        <taxon>Halieaceae</taxon>
        <taxon>Candidatus Paraluminiphilus</taxon>
    </lineage>
</organism>
<dbReference type="InterPro" id="IPR005502">
    <property type="entry name" value="Ribosyl_crysJ1"/>
</dbReference>
<proteinExistence type="predicted"/>
<dbReference type="Proteomes" id="UP001317963">
    <property type="component" value="Chromosome"/>
</dbReference>
<protein>
    <submittedName>
        <fullName evidence="2">ADP-ribosylglycohydrolase family protein</fullName>
    </submittedName>
</protein>
<sequence>MRRGGWVASWKWLLVFSILVSAGCSDDPPDELFVVETEREVLHDRWQGFWLGQSIGNWTGLVTEMDKIGGGGPHGQFYTRDDWGGMDQPAIWSHLPSDISATIDFVLRRPGETWGADDDTDIEYMYLSAMDDLGLETLDPETIRDVWLAHIYDEQLPTPYGKDGAVYQNYLWVSNQTAHELMLKGELPPQTAAPANNPHGEMIDAQLTTEIFGLFAPGRVDVALDVAYFPIRTAGYGDAVIAAEFYVVLHTLVADEPRGPVSPEHLLALALRAREHLPDASTPAAMFDFVLTNYRAGLPWEATRDRVYERYQVAQADGYDMSSRGLYCNGCFASGINFAASLISLFYGGGDIQETIKIAALAGWDADNPAATWGGLLGFALGRDHLEEAFGGALSGRFNIHRTRKGFANEGIDSFEAMASRAIRVSCRITRDENTERAGMNQAC</sequence>
<evidence type="ECO:0000256" key="1">
    <source>
        <dbReference type="SAM" id="SignalP"/>
    </source>
</evidence>